<dbReference type="InterPro" id="IPR046347">
    <property type="entry name" value="bZIP_sf"/>
</dbReference>
<name>A0AAN7UUW8_9PEZI</name>
<dbReference type="Pfam" id="PF00170">
    <property type="entry name" value="bZIP_1"/>
    <property type="match status" value="1"/>
</dbReference>
<feature type="compositionally biased region" description="Basic and acidic residues" evidence="2">
    <location>
        <begin position="268"/>
        <end position="285"/>
    </location>
</feature>
<evidence type="ECO:0000313" key="4">
    <source>
        <dbReference type="EMBL" id="KAK5632486.1"/>
    </source>
</evidence>
<dbReference type="Proteomes" id="UP001305414">
    <property type="component" value="Unassembled WGS sequence"/>
</dbReference>
<dbReference type="SMART" id="SM00338">
    <property type="entry name" value="BRLZ"/>
    <property type="match status" value="1"/>
</dbReference>
<dbReference type="Gene3D" id="1.20.5.170">
    <property type="match status" value="1"/>
</dbReference>
<gene>
    <name evidence="4" type="ORF">RRF57_008200</name>
</gene>
<feature type="domain" description="BZIP" evidence="3">
    <location>
        <begin position="278"/>
        <end position="341"/>
    </location>
</feature>
<dbReference type="PANTHER" id="PTHR37616">
    <property type="entry name" value="BZIP TRANSCRIPTION FACTOR 60-LIKE"/>
    <property type="match status" value="1"/>
</dbReference>
<organism evidence="4 5">
    <name type="scientific">Xylaria bambusicola</name>
    <dbReference type="NCBI Taxonomy" id="326684"/>
    <lineage>
        <taxon>Eukaryota</taxon>
        <taxon>Fungi</taxon>
        <taxon>Dikarya</taxon>
        <taxon>Ascomycota</taxon>
        <taxon>Pezizomycotina</taxon>
        <taxon>Sordariomycetes</taxon>
        <taxon>Xylariomycetidae</taxon>
        <taxon>Xylariales</taxon>
        <taxon>Xylariaceae</taxon>
        <taxon>Xylaria</taxon>
    </lineage>
</organism>
<feature type="compositionally biased region" description="Low complexity" evidence="2">
    <location>
        <begin position="180"/>
        <end position="202"/>
    </location>
</feature>
<dbReference type="EMBL" id="JAWHQM010000025">
    <property type="protein sequence ID" value="KAK5632486.1"/>
    <property type="molecule type" value="Genomic_DNA"/>
</dbReference>
<dbReference type="PANTHER" id="PTHR37616:SF2">
    <property type="entry name" value="BZIP DOMAIN-CONTAINING PROTEIN"/>
    <property type="match status" value="1"/>
</dbReference>
<dbReference type="InterPro" id="IPR004827">
    <property type="entry name" value="bZIP"/>
</dbReference>
<dbReference type="GO" id="GO:0003700">
    <property type="term" value="F:DNA-binding transcription factor activity"/>
    <property type="evidence" value="ECO:0007669"/>
    <property type="project" value="InterPro"/>
</dbReference>
<dbReference type="SUPFAM" id="SSF57959">
    <property type="entry name" value="Leucine zipper domain"/>
    <property type="match status" value="1"/>
</dbReference>
<sequence>MAGSSQQMASTGSSPMVDPLDLLDLTEYDTMPYQSPSISPSATNKMQFARATPTMTTTPATMPTNQILSGPSHQYDQYKQQTPFVPGALANTLAINDGTIHIPAYNVEYISPGEEVFDFNSPQNSMTSNPMDLDFDSTTADYLYGTTPNINPHTLTATSPPVSGQTGNVTRMYPGYHQRAALAKAQQQQQQQQEMIQRQLNQPRKIQHSKPSRSKTAEPTDPIVQQKISQVLSSMRSKVNTTEAEDNSPLLQVPRQKKENEDMDEDERLLASEEGKKLSSKERRQLRNKVSARAFRSRRKEYITQLETEISSKIADNNDLRAENQALKEETQRYQSLVQMLLSSSHFSSFLNELSTNPAALPQPKPQAEQRQVKPEPSQVSKDPNPYNAMNMGQQQQIGMVMIPEQAMDFSMLNMNTDGFTYQQPHVYAVLETPELPEIDTSALMGKSSNFVGESTVSDGDKTEVAPLEAPIPSVAEKPQAKVKAESVSVEKKVANLDGDIFDDDDEFVASTSPVELDTDGLSAVDIFGGIEPEKAFARYDLVDSSEEDIAAIRAVRRVERLAANLTATISRLERLDVDS</sequence>
<proteinExistence type="predicted"/>
<protein>
    <recommendedName>
        <fullName evidence="3">BZIP domain-containing protein</fullName>
    </recommendedName>
</protein>
<dbReference type="AlphaFoldDB" id="A0AAN7UUW8"/>
<evidence type="ECO:0000256" key="2">
    <source>
        <dbReference type="SAM" id="MobiDB-lite"/>
    </source>
</evidence>
<feature type="region of interest" description="Disordered" evidence="2">
    <location>
        <begin position="180"/>
        <end position="285"/>
    </location>
</feature>
<keyword evidence="5" id="KW-1185">Reference proteome</keyword>
<feature type="region of interest" description="Disordered" evidence="2">
    <location>
        <begin position="356"/>
        <end position="387"/>
    </location>
</feature>
<evidence type="ECO:0000259" key="3">
    <source>
        <dbReference type="PROSITE" id="PS50217"/>
    </source>
</evidence>
<comment type="caution">
    <text evidence="4">The sequence shown here is derived from an EMBL/GenBank/DDBJ whole genome shotgun (WGS) entry which is preliminary data.</text>
</comment>
<reference evidence="4 5" key="1">
    <citation type="submission" date="2023-10" db="EMBL/GenBank/DDBJ databases">
        <title>Draft genome sequence of Xylaria bambusicola isolate GMP-LS, the root and basal stem rot pathogen of sugarcane in Indonesia.</title>
        <authorList>
            <person name="Selvaraj P."/>
            <person name="Muralishankar V."/>
            <person name="Muruganantham S."/>
            <person name="Sp S."/>
            <person name="Haryani S."/>
            <person name="Lau K.J.X."/>
            <person name="Naqvi N.I."/>
        </authorList>
    </citation>
    <scope>NUCLEOTIDE SEQUENCE [LARGE SCALE GENOMIC DNA]</scope>
    <source>
        <strain evidence="4">GMP-LS</strain>
    </source>
</reference>
<evidence type="ECO:0000256" key="1">
    <source>
        <dbReference type="SAM" id="Coils"/>
    </source>
</evidence>
<keyword evidence="1" id="KW-0175">Coiled coil</keyword>
<evidence type="ECO:0000313" key="5">
    <source>
        <dbReference type="Proteomes" id="UP001305414"/>
    </source>
</evidence>
<accession>A0AAN7UUW8</accession>
<feature type="coiled-coil region" evidence="1">
    <location>
        <begin position="303"/>
        <end position="337"/>
    </location>
</feature>
<feature type="compositionally biased region" description="Polar residues" evidence="2">
    <location>
        <begin position="226"/>
        <end position="242"/>
    </location>
</feature>
<dbReference type="PROSITE" id="PS50217">
    <property type="entry name" value="BZIP"/>
    <property type="match status" value="1"/>
</dbReference>
<dbReference type="CDD" id="cd14810">
    <property type="entry name" value="bZIP_u1"/>
    <property type="match status" value="1"/>
</dbReference>